<evidence type="ECO:0000256" key="3">
    <source>
        <dbReference type="ARBA" id="ARBA00022692"/>
    </source>
</evidence>
<evidence type="ECO:0000256" key="7">
    <source>
        <dbReference type="SAM" id="Phobius"/>
    </source>
</evidence>
<dbReference type="OMA" id="PICAWAG"/>
<dbReference type="PANTHER" id="PTHR45649:SF14">
    <property type="entry name" value="GABA PERMEASE"/>
    <property type="match status" value="1"/>
</dbReference>
<feature type="transmembrane region" description="Helical" evidence="7">
    <location>
        <begin position="597"/>
        <end position="618"/>
    </location>
</feature>
<protein>
    <submittedName>
        <fullName evidence="8">Choline transporter</fullName>
    </submittedName>
</protein>
<feature type="region of interest" description="Disordered" evidence="6">
    <location>
        <begin position="129"/>
        <end position="170"/>
    </location>
</feature>
<feature type="transmembrane region" description="Helical" evidence="7">
    <location>
        <begin position="252"/>
        <end position="274"/>
    </location>
</feature>
<accession>K1VJJ9</accession>
<keyword evidence="2" id="KW-0813">Transport</keyword>
<evidence type="ECO:0000313" key="9">
    <source>
        <dbReference type="Proteomes" id="UP000006757"/>
    </source>
</evidence>
<organism evidence="8 9">
    <name type="scientific">Trichosporon asahii var. asahii (strain CBS 8904)</name>
    <name type="common">Yeast</name>
    <dbReference type="NCBI Taxonomy" id="1220162"/>
    <lineage>
        <taxon>Eukaryota</taxon>
        <taxon>Fungi</taxon>
        <taxon>Dikarya</taxon>
        <taxon>Basidiomycota</taxon>
        <taxon>Agaricomycotina</taxon>
        <taxon>Tremellomycetes</taxon>
        <taxon>Trichosporonales</taxon>
        <taxon>Trichosporonaceae</taxon>
        <taxon>Trichosporon</taxon>
    </lineage>
</organism>
<dbReference type="InterPro" id="IPR002293">
    <property type="entry name" value="AA/rel_permease1"/>
</dbReference>
<gene>
    <name evidence="8" type="ORF">A1Q2_01341</name>
</gene>
<feature type="transmembrane region" description="Helical" evidence="7">
    <location>
        <begin position="526"/>
        <end position="548"/>
    </location>
</feature>
<feature type="transmembrane region" description="Helical" evidence="7">
    <location>
        <begin position="214"/>
        <end position="240"/>
    </location>
</feature>
<keyword evidence="4 7" id="KW-1133">Transmembrane helix</keyword>
<dbReference type="Gene3D" id="1.20.1740.10">
    <property type="entry name" value="Amino acid/polyamine transporter I"/>
    <property type="match status" value="1"/>
</dbReference>
<comment type="caution">
    <text evidence="8">The sequence shown here is derived from an EMBL/GenBank/DDBJ whole genome shotgun (WGS) entry which is preliminary data.</text>
</comment>
<proteinExistence type="predicted"/>
<feature type="transmembrane region" description="Helical" evidence="7">
    <location>
        <begin position="498"/>
        <end position="520"/>
    </location>
</feature>
<dbReference type="GO" id="GO:0016020">
    <property type="term" value="C:membrane"/>
    <property type="evidence" value="ECO:0007669"/>
    <property type="project" value="UniProtKB-SubCell"/>
</dbReference>
<feature type="transmembrane region" description="Helical" evidence="7">
    <location>
        <begin position="396"/>
        <end position="419"/>
    </location>
</feature>
<keyword evidence="9" id="KW-1185">Reference proteome</keyword>
<evidence type="ECO:0000256" key="4">
    <source>
        <dbReference type="ARBA" id="ARBA00022989"/>
    </source>
</evidence>
<sequence>MYTVPVLLERTRGQQDPEFITAIDMYARHLGPAGGPTSCDKLSTAHLRVPGRVSACGPFTANRVPQILGSPQVGYASGCAAGWLRDYALRGRMATFLAPKLTPGRQLNTLLHCKRPTLAHLEARVRQHTHTSREDDHGRHVHRRPNGQPAASLLDPQQREEGRRCCHRRGDHDRGSARAQLLFPICAWAGVLSPELMDWSASLQIILGSGGPVAMVWGLVVSFVGTIAMAISLAEICHVYPLSGGQYDWSSWTALFAAAGSLGVSYVQGCISLWHPDYGAPRWHTFLILTAFVVAVAALNIFAVRLLPILDRAAGITSMIGIVVIIIVLLACRGAKTGDFQSAGTVFGQFTNTTGWPGGFAFILGLLQSTLGLTAFDAVSHLVEEMPKPAINAPKVMVLAVIMGAITSWIFMVVLLFTLTDWDEVLNTVSGPLLTIYNQATQSRVAAQIIVMFNLFAMFVCIQCVCTVSSRVILAFARDGGLGQASRFLSPVHDRLKTPIWSVVFVSVWVVIFGLIYLGSSVALNAILSAAILFMQISYLIPILLVCVRGDKAFAGHSRSWTLGKWRRPINIVALCFATLTNACFIFPPALPVTGESMNYAIVVFFIVMIMCTVTWFIHGKKHYEGPSELEVRLAMGKSA</sequence>
<reference evidence="8 9" key="1">
    <citation type="journal article" date="2012" name="Eukaryot. Cell">
        <title>Genome sequence of the Trichosporon asahii environmental strain CBS 8904.</title>
        <authorList>
            <person name="Yang R.Y."/>
            <person name="Li H.T."/>
            <person name="Zhu H."/>
            <person name="Zhou G.P."/>
            <person name="Wang M."/>
            <person name="Wang L."/>
        </authorList>
    </citation>
    <scope>NUCLEOTIDE SEQUENCE [LARGE SCALE GENOMIC DNA]</scope>
    <source>
        <strain evidence="8 9">CBS 8904</strain>
    </source>
</reference>
<keyword evidence="5 7" id="KW-0472">Membrane</keyword>
<dbReference type="HOGENOM" id="CLU_427719_0_0_1"/>
<feature type="transmembrane region" description="Helical" evidence="7">
    <location>
        <begin position="569"/>
        <end position="591"/>
    </location>
</feature>
<comment type="subcellular location">
    <subcellularLocation>
        <location evidence="1">Membrane</location>
        <topology evidence="1">Multi-pass membrane protein</topology>
    </subcellularLocation>
</comment>
<feature type="transmembrane region" description="Helical" evidence="7">
    <location>
        <begin position="356"/>
        <end position="376"/>
    </location>
</feature>
<dbReference type="GO" id="GO:0022857">
    <property type="term" value="F:transmembrane transporter activity"/>
    <property type="evidence" value="ECO:0007669"/>
    <property type="project" value="InterPro"/>
</dbReference>
<evidence type="ECO:0000256" key="2">
    <source>
        <dbReference type="ARBA" id="ARBA00022448"/>
    </source>
</evidence>
<dbReference type="STRING" id="1220162.K1VJJ9"/>
<feature type="compositionally biased region" description="Basic and acidic residues" evidence="6">
    <location>
        <begin position="157"/>
        <end position="170"/>
    </location>
</feature>
<feature type="transmembrane region" description="Helical" evidence="7">
    <location>
        <begin position="449"/>
        <end position="477"/>
    </location>
</feature>
<feature type="transmembrane region" description="Helical" evidence="7">
    <location>
        <begin position="286"/>
        <end position="307"/>
    </location>
</feature>
<feature type="compositionally biased region" description="Basic and acidic residues" evidence="6">
    <location>
        <begin position="129"/>
        <end position="138"/>
    </location>
</feature>
<feature type="transmembrane region" description="Helical" evidence="7">
    <location>
        <begin position="314"/>
        <end position="336"/>
    </location>
</feature>
<evidence type="ECO:0000256" key="1">
    <source>
        <dbReference type="ARBA" id="ARBA00004141"/>
    </source>
</evidence>
<evidence type="ECO:0000256" key="5">
    <source>
        <dbReference type="ARBA" id="ARBA00023136"/>
    </source>
</evidence>
<dbReference type="InParanoid" id="K1VJJ9"/>
<dbReference type="EMBL" id="AMBO01000227">
    <property type="protein sequence ID" value="EKD04310.1"/>
    <property type="molecule type" value="Genomic_DNA"/>
</dbReference>
<dbReference type="Pfam" id="PF13520">
    <property type="entry name" value="AA_permease_2"/>
    <property type="match status" value="1"/>
</dbReference>
<dbReference type="eggNOG" id="KOG1289">
    <property type="taxonomic scope" value="Eukaryota"/>
</dbReference>
<dbReference type="Proteomes" id="UP000006757">
    <property type="component" value="Unassembled WGS sequence"/>
</dbReference>
<name>K1VJJ9_TRIAC</name>
<keyword evidence="3 7" id="KW-0812">Transmembrane</keyword>
<dbReference type="PANTHER" id="PTHR45649">
    <property type="entry name" value="AMINO-ACID PERMEASE BAT1"/>
    <property type="match status" value="1"/>
</dbReference>
<evidence type="ECO:0000256" key="6">
    <source>
        <dbReference type="SAM" id="MobiDB-lite"/>
    </source>
</evidence>
<dbReference type="OrthoDB" id="3900342at2759"/>
<evidence type="ECO:0000313" key="8">
    <source>
        <dbReference type="EMBL" id="EKD04310.1"/>
    </source>
</evidence>
<dbReference type="AlphaFoldDB" id="K1VJJ9"/>